<evidence type="ECO:0000259" key="1">
    <source>
        <dbReference type="Pfam" id="PF07883"/>
    </source>
</evidence>
<dbReference type="AlphaFoldDB" id="A0A6M4IVX9"/>
<reference evidence="2 3" key="1">
    <citation type="submission" date="2020-05" db="EMBL/GenBank/DDBJ databases">
        <title>Complete genome sequence of Gemmatimonas greenlandica TET16.</title>
        <authorList>
            <person name="Zeng Y."/>
        </authorList>
    </citation>
    <scope>NUCLEOTIDE SEQUENCE [LARGE SCALE GENOMIC DNA]</scope>
    <source>
        <strain evidence="2 3">TET16</strain>
    </source>
</reference>
<protein>
    <submittedName>
        <fullName evidence="2">Cupin domain-containing protein</fullName>
    </submittedName>
</protein>
<dbReference type="Pfam" id="PF07883">
    <property type="entry name" value="Cupin_2"/>
    <property type="match status" value="1"/>
</dbReference>
<organism evidence="2 3">
    <name type="scientific">Gemmatimonas groenlandica</name>
    <dbReference type="NCBI Taxonomy" id="2732249"/>
    <lineage>
        <taxon>Bacteria</taxon>
        <taxon>Pseudomonadati</taxon>
        <taxon>Gemmatimonadota</taxon>
        <taxon>Gemmatimonadia</taxon>
        <taxon>Gemmatimonadales</taxon>
        <taxon>Gemmatimonadaceae</taxon>
        <taxon>Gemmatimonas</taxon>
    </lineage>
</organism>
<dbReference type="InterPro" id="IPR011051">
    <property type="entry name" value="RmlC_Cupin_sf"/>
</dbReference>
<dbReference type="PANTHER" id="PTHR38599:SF1">
    <property type="entry name" value="CUPIN DOMAIN PROTEIN (AFU_ORTHOLOGUE AFUA_3G13620)"/>
    <property type="match status" value="1"/>
</dbReference>
<dbReference type="EMBL" id="CP053085">
    <property type="protein sequence ID" value="QJR38325.1"/>
    <property type="molecule type" value="Genomic_DNA"/>
</dbReference>
<keyword evidence="3" id="KW-1185">Reference proteome</keyword>
<sequence length="130" mass="13886">MIRLAVVAVLAAGAAALNIRPTQQTGVKRIDLLRHDLSTAGREVIQARVEVAPGFTAPKHKHPGEEMVYLIEGTLEYQLEGQPPVTLHPGQVLFIPAGTPHSAKNVGRSVGAELATYTVEKGKPLLVLVK</sequence>
<dbReference type="RefSeq" id="WP_171227758.1">
    <property type="nucleotide sequence ID" value="NZ_CP053085.1"/>
</dbReference>
<dbReference type="InterPro" id="IPR013096">
    <property type="entry name" value="Cupin_2"/>
</dbReference>
<feature type="domain" description="Cupin type-2" evidence="1">
    <location>
        <begin position="48"/>
        <end position="109"/>
    </location>
</feature>
<dbReference type="Proteomes" id="UP000500938">
    <property type="component" value="Chromosome"/>
</dbReference>
<proteinExistence type="predicted"/>
<dbReference type="Gene3D" id="2.60.120.10">
    <property type="entry name" value="Jelly Rolls"/>
    <property type="match status" value="1"/>
</dbReference>
<gene>
    <name evidence="2" type="ORF">HKW67_19685</name>
</gene>
<name>A0A6M4IVX9_9BACT</name>
<dbReference type="SUPFAM" id="SSF51182">
    <property type="entry name" value="RmlC-like cupins"/>
    <property type="match status" value="1"/>
</dbReference>
<dbReference type="InterPro" id="IPR014710">
    <property type="entry name" value="RmlC-like_jellyroll"/>
</dbReference>
<evidence type="ECO:0000313" key="2">
    <source>
        <dbReference type="EMBL" id="QJR38325.1"/>
    </source>
</evidence>
<accession>A0A6M4IVX9</accession>
<dbReference type="CDD" id="cd02235">
    <property type="entry name" value="cupin_BLL4011-like"/>
    <property type="match status" value="1"/>
</dbReference>
<evidence type="ECO:0000313" key="3">
    <source>
        <dbReference type="Proteomes" id="UP000500938"/>
    </source>
</evidence>
<dbReference type="PANTHER" id="PTHR38599">
    <property type="entry name" value="CUPIN DOMAIN PROTEIN (AFU_ORTHOLOGUE AFUA_3G13620)"/>
    <property type="match status" value="1"/>
</dbReference>
<dbReference type="KEGG" id="ggr:HKW67_19685"/>